<gene>
    <name evidence="9" type="ORF">HK097_007588</name>
</gene>
<evidence type="ECO:0000256" key="5">
    <source>
        <dbReference type="ARBA" id="ARBA00022989"/>
    </source>
</evidence>
<evidence type="ECO:0000256" key="3">
    <source>
        <dbReference type="ARBA" id="ARBA00022448"/>
    </source>
</evidence>
<dbReference type="PANTHER" id="PTHR12266">
    <property type="entry name" value="NA+/CA2+ K+ INDEPENDENT EXCHANGER"/>
    <property type="match status" value="1"/>
</dbReference>
<evidence type="ECO:0000256" key="7">
    <source>
        <dbReference type="SAM" id="Phobius"/>
    </source>
</evidence>
<reference evidence="9" key="1">
    <citation type="submission" date="2020-05" db="EMBL/GenBank/DDBJ databases">
        <title>Phylogenomic resolution of chytrid fungi.</title>
        <authorList>
            <person name="Stajich J.E."/>
            <person name="Amses K."/>
            <person name="Simmons R."/>
            <person name="Seto K."/>
            <person name="Myers J."/>
            <person name="Bonds A."/>
            <person name="Quandt C.A."/>
            <person name="Barry K."/>
            <person name="Liu P."/>
            <person name="Grigoriev I."/>
            <person name="Longcore J.E."/>
            <person name="James T.Y."/>
        </authorList>
    </citation>
    <scope>NUCLEOTIDE SEQUENCE</scope>
    <source>
        <strain evidence="9">JEL0318</strain>
    </source>
</reference>
<accession>A0AAD5SM97</accession>
<keyword evidence="5 7" id="KW-1133">Transmembrane helix</keyword>
<feature type="transmembrane region" description="Helical" evidence="7">
    <location>
        <begin position="555"/>
        <end position="580"/>
    </location>
</feature>
<dbReference type="Gene3D" id="1.20.1420.30">
    <property type="entry name" value="NCX, central ion-binding region"/>
    <property type="match status" value="2"/>
</dbReference>
<dbReference type="GO" id="GO:0016020">
    <property type="term" value="C:membrane"/>
    <property type="evidence" value="ECO:0007669"/>
    <property type="project" value="UniProtKB-SubCell"/>
</dbReference>
<dbReference type="AlphaFoldDB" id="A0AAD5SM97"/>
<dbReference type="InterPro" id="IPR051359">
    <property type="entry name" value="CaCA_antiporter"/>
</dbReference>
<organism evidence="9 10">
    <name type="scientific">Rhizophlyctis rosea</name>
    <dbReference type="NCBI Taxonomy" id="64517"/>
    <lineage>
        <taxon>Eukaryota</taxon>
        <taxon>Fungi</taxon>
        <taxon>Fungi incertae sedis</taxon>
        <taxon>Chytridiomycota</taxon>
        <taxon>Chytridiomycota incertae sedis</taxon>
        <taxon>Chytridiomycetes</taxon>
        <taxon>Rhizophlyctidales</taxon>
        <taxon>Rhizophlyctidaceae</taxon>
        <taxon>Rhizophlyctis</taxon>
    </lineage>
</organism>
<evidence type="ECO:0000256" key="1">
    <source>
        <dbReference type="ARBA" id="ARBA00004141"/>
    </source>
</evidence>
<keyword evidence="3" id="KW-0813">Transport</keyword>
<comment type="subcellular location">
    <subcellularLocation>
        <location evidence="1">Membrane</location>
        <topology evidence="1">Multi-pass membrane protein</topology>
    </subcellularLocation>
</comment>
<dbReference type="PANTHER" id="PTHR12266:SF0">
    <property type="entry name" value="MITOCHONDRIAL SODIUM_CALCIUM EXCHANGER PROTEIN"/>
    <property type="match status" value="1"/>
</dbReference>
<feature type="transmembrane region" description="Helical" evidence="7">
    <location>
        <begin position="92"/>
        <end position="111"/>
    </location>
</feature>
<keyword evidence="4 7" id="KW-0812">Transmembrane</keyword>
<evidence type="ECO:0000259" key="8">
    <source>
        <dbReference type="Pfam" id="PF01699"/>
    </source>
</evidence>
<proteinExistence type="inferred from homology"/>
<feature type="domain" description="Sodium/calcium exchanger membrane region" evidence="8">
    <location>
        <begin position="561"/>
        <end position="626"/>
    </location>
</feature>
<feature type="transmembrane region" description="Helical" evidence="7">
    <location>
        <begin position="123"/>
        <end position="142"/>
    </location>
</feature>
<feature type="transmembrane region" description="Helical" evidence="7">
    <location>
        <begin position="525"/>
        <end position="543"/>
    </location>
</feature>
<keyword evidence="6 7" id="KW-0472">Membrane</keyword>
<evidence type="ECO:0000256" key="4">
    <source>
        <dbReference type="ARBA" id="ARBA00022692"/>
    </source>
</evidence>
<evidence type="ECO:0000256" key="2">
    <source>
        <dbReference type="ARBA" id="ARBA00008170"/>
    </source>
</evidence>
<comment type="caution">
    <text evidence="9">The sequence shown here is derived from an EMBL/GenBank/DDBJ whole genome shotgun (WGS) entry which is preliminary data.</text>
</comment>
<sequence>MFYIFGKTAGDYFCPNLSTISAWLQLSDSVAGVTLAAFGNGAPDLFSSFTALTGGSEGLGFGELFGAATFITMCVVGSVAIVAPFTLPRRPFMRDLIAFIGAISFMLIITADGKITRWESLGLIAYYLVYVTIVVLGAFIYGKQKAARVQQPALEDLEEGESDGEGEDSRLASHTLGDETVNAPFFEAEPLLNAESGTPVQQEDDFDADFFFPHFPPTRLQGDFLRSSPGNYLTPRPNLRRAVSERYAITPRLAGMLTPSLTPAPRSAQTDYFGPFERLSPLPSNKERSVSPAPAADLLGGAAASPTVDRALTPVAEVPNPEDADGPSRLRSPSPTRSIYVPTWRLYIDHLFPFIAEWHQLSVWERVIEVITAPVAFLLSMSIPVVHREEMELEDRRKQARERRIMLDDSEEDHVRFETEESVQDDDGNEEARLLEALADRLRLTRETVAMQAFVMPFFLSLTTGGMLVHEQGFFQLGSSSWRLTISFILVLTEFIWRIPVSLLCLVIGAILGLLISKLPMQPIQYGRFLAIAGFVVSMCWIFRTYSFELLHRHVIDLLGVFLVIANEVVGLLETIGLIAGVSESVLGLTVFAMGNSIGDFITNLSIARMGYPAMAVGACFGGPMLSEYLRSGRIANGNNVLHRYRPWHWRYRNVYGRIEGRTDEFERRGNGFSLRLWNCFDRVIGGKFTMDTLEWF</sequence>
<comment type="similarity">
    <text evidence="2">Belongs to the Ca(2+):cation antiporter (CaCA) (TC 2.A.19) family.</text>
</comment>
<name>A0AAD5SM97_9FUNG</name>
<dbReference type="Pfam" id="PF01699">
    <property type="entry name" value="Na_Ca_ex"/>
    <property type="match status" value="2"/>
</dbReference>
<evidence type="ECO:0000313" key="10">
    <source>
        <dbReference type="Proteomes" id="UP001212841"/>
    </source>
</evidence>
<feature type="transmembrane region" description="Helical" evidence="7">
    <location>
        <begin position="586"/>
        <end position="607"/>
    </location>
</feature>
<dbReference type="GO" id="GO:0008324">
    <property type="term" value="F:monoatomic cation transmembrane transporter activity"/>
    <property type="evidence" value="ECO:0007669"/>
    <property type="project" value="TreeGrafter"/>
</dbReference>
<dbReference type="InterPro" id="IPR004837">
    <property type="entry name" value="NaCa_Exmemb"/>
</dbReference>
<evidence type="ECO:0000256" key="6">
    <source>
        <dbReference type="ARBA" id="ARBA00023136"/>
    </source>
</evidence>
<feature type="domain" description="Sodium/calcium exchanger membrane region" evidence="8">
    <location>
        <begin position="1"/>
        <end position="135"/>
    </location>
</feature>
<protein>
    <recommendedName>
        <fullName evidence="8">Sodium/calcium exchanger membrane region domain-containing protein</fullName>
    </recommendedName>
</protein>
<dbReference type="InterPro" id="IPR044880">
    <property type="entry name" value="NCX_ion-bd_dom_sf"/>
</dbReference>
<evidence type="ECO:0000313" key="9">
    <source>
        <dbReference type="EMBL" id="KAJ3057409.1"/>
    </source>
</evidence>
<feature type="transmembrane region" description="Helical" evidence="7">
    <location>
        <begin position="499"/>
        <end position="519"/>
    </location>
</feature>
<keyword evidence="10" id="KW-1185">Reference proteome</keyword>
<feature type="transmembrane region" description="Helical" evidence="7">
    <location>
        <begin position="449"/>
        <end position="468"/>
    </location>
</feature>
<dbReference type="GO" id="GO:0006874">
    <property type="term" value="P:intracellular calcium ion homeostasis"/>
    <property type="evidence" value="ECO:0007669"/>
    <property type="project" value="TreeGrafter"/>
</dbReference>
<feature type="transmembrane region" description="Helical" evidence="7">
    <location>
        <begin position="64"/>
        <end position="85"/>
    </location>
</feature>
<dbReference type="Proteomes" id="UP001212841">
    <property type="component" value="Unassembled WGS sequence"/>
</dbReference>
<dbReference type="EMBL" id="JADGJD010000004">
    <property type="protein sequence ID" value="KAJ3057409.1"/>
    <property type="molecule type" value="Genomic_DNA"/>
</dbReference>